<keyword evidence="1" id="KW-0863">Zinc-finger</keyword>
<evidence type="ECO:0000313" key="4">
    <source>
        <dbReference type="EMBL" id="KIJ47949.1"/>
    </source>
</evidence>
<feature type="region of interest" description="Disordered" evidence="2">
    <location>
        <begin position="103"/>
        <end position="155"/>
    </location>
</feature>
<keyword evidence="1" id="KW-0479">Metal-binding</keyword>
<proteinExistence type="predicted"/>
<keyword evidence="1" id="KW-0862">Zinc</keyword>
<evidence type="ECO:0000256" key="2">
    <source>
        <dbReference type="SAM" id="MobiDB-lite"/>
    </source>
</evidence>
<evidence type="ECO:0000313" key="5">
    <source>
        <dbReference type="Proteomes" id="UP000054279"/>
    </source>
</evidence>
<dbReference type="PROSITE" id="PS50157">
    <property type="entry name" value="ZINC_FINGER_C2H2_2"/>
    <property type="match status" value="1"/>
</dbReference>
<dbReference type="EMBL" id="KN837100">
    <property type="protein sequence ID" value="KIJ47949.1"/>
    <property type="molecule type" value="Genomic_DNA"/>
</dbReference>
<reference evidence="4 5" key="1">
    <citation type="submission" date="2014-06" db="EMBL/GenBank/DDBJ databases">
        <title>Evolutionary Origins and Diversification of the Mycorrhizal Mutualists.</title>
        <authorList>
            <consortium name="DOE Joint Genome Institute"/>
            <consortium name="Mycorrhizal Genomics Consortium"/>
            <person name="Kohler A."/>
            <person name="Kuo A."/>
            <person name="Nagy L.G."/>
            <person name="Floudas D."/>
            <person name="Copeland A."/>
            <person name="Barry K.W."/>
            <person name="Cichocki N."/>
            <person name="Veneault-Fourrey C."/>
            <person name="LaButti K."/>
            <person name="Lindquist E.A."/>
            <person name="Lipzen A."/>
            <person name="Lundell T."/>
            <person name="Morin E."/>
            <person name="Murat C."/>
            <person name="Riley R."/>
            <person name="Ohm R."/>
            <person name="Sun H."/>
            <person name="Tunlid A."/>
            <person name="Henrissat B."/>
            <person name="Grigoriev I.V."/>
            <person name="Hibbett D.S."/>
            <person name="Martin F."/>
        </authorList>
    </citation>
    <scope>NUCLEOTIDE SEQUENCE [LARGE SCALE GENOMIC DNA]</scope>
    <source>
        <strain evidence="4 5">SS14</strain>
    </source>
</reference>
<feature type="region of interest" description="Disordered" evidence="2">
    <location>
        <begin position="182"/>
        <end position="233"/>
    </location>
</feature>
<keyword evidence="5" id="KW-1185">Reference proteome</keyword>
<accession>A0A0C9VIZ9</accession>
<dbReference type="AlphaFoldDB" id="A0A0C9VIZ9"/>
<name>A0A0C9VIZ9_SPHS4</name>
<feature type="domain" description="C2H2-type" evidence="3">
    <location>
        <begin position="86"/>
        <end position="111"/>
    </location>
</feature>
<sequence>MGCMQAALWRCAGPRRPSSPRTHWGASERIHVRVERLRTQRPRADVAVRTHRAPALSYRREALCLLRPWSVPLSLAHLPSHRRHPSDCDKSFTRSDTLAKHLRQQHNLAAPAPTRGGYRKRKRSPSPPAAPPQPPPQPRSPEEGPSGGPAPSHYNFAHRSYASREAGFNTFRVNPPVQPPYYPPVAPLQGPPPSLPPLQGYGHPAYPHPSVREPEVVSESEGDDDPVGWDRDKYGGRSRAMVKYIIMKAKHRFVVEENKHLQLQYESLRRQERTEFDEKEVNVDHVLRGFGYVLSPIPSPP</sequence>
<dbReference type="InterPro" id="IPR013087">
    <property type="entry name" value="Znf_C2H2_type"/>
</dbReference>
<dbReference type="OrthoDB" id="3437960at2759"/>
<dbReference type="Proteomes" id="UP000054279">
    <property type="component" value="Unassembled WGS sequence"/>
</dbReference>
<evidence type="ECO:0000256" key="1">
    <source>
        <dbReference type="PROSITE-ProRule" id="PRU00042"/>
    </source>
</evidence>
<feature type="compositionally biased region" description="Pro residues" evidence="2">
    <location>
        <begin position="182"/>
        <end position="196"/>
    </location>
</feature>
<organism evidence="4 5">
    <name type="scientific">Sphaerobolus stellatus (strain SS14)</name>
    <dbReference type="NCBI Taxonomy" id="990650"/>
    <lineage>
        <taxon>Eukaryota</taxon>
        <taxon>Fungi</taxon>
        <taxon>Dikarya</taxon>
        <taxon>Basidiomycota</taxon>
        <taxon>Agaricomycotina</taxon>
        <taxon>Agaricomycetes</taxon>
        <taxon>Phallomycetidae</taxon>
        <taxon>Geastrales</taxon>
        <taxon>Sphaerobolaceae</taxon>
        <taxon>Sphaerobolus</taxon>
    </lineage>
</organism>
<evidence type="ECO:0000259" key="3">
    <source>
        <dbReference type="PROSITE" id="PS50157"/>
    </source>
</evidence>
<dbReference type="HOGENOM" id="CLU_924921_0_0_1"/>
<dbReference type="GO" id="GO:0008270">
    <property type="term" value="F:zinc ion binding"/>
    <property type="evidence" value="ECO:0007669"/>
    <property type="project" value="UniProtKB-KW"/>
</dbReference>
<gene>
    <name evidence="4" type="ORF">M422DRAFT_28719</name>
</gene>
<protein>
    <recommendedName>
        <fullName evidence="3">C2H2-type domain-containing protein</fullName>
    </recommendedName>
</protein>
<feature type="compositionally biased region" description="Pro residues" evidence="2">
    <location>
        <begin position="125"/>
        <end position="139"/>
    </location>
</feature>
<feature type="compositionally biased region" description="Acidic residues" evidence="2">
    <location>
        <begin position="216"/>
        <end position="227"/>
    </location>
</feature>